<evidence type="ECO:0008006" key="7">
    <source>
        <dbReference type="Google" id="ProtNLM"/>
    </source>
</evidence>
<sequence length="150" mass="16797">MKNQIFVLLFASFMISSNAISVEQVDRMTKGVHKCKGIVNASDEDFDLAVHKKLEDITTRPGKCLIGCVMMVLDIVTEQDGEYLLNEKGWLDFVIEASNKDVHKVKKMLEISAECEKTIDHHDECELAYIAVKCQKNGIAEHGLDVDLGI</sequence>
<dbReference type="CDD" id="cd23992">
    <property type="entry name" value="PBP_GOBP"/>
    <property type="match status" value="1"/>
</dbReference>
<evidence type="ECO:0000256" key="3">
    <source>
        <dbReference type="ARBA" id="ARBA00022525"/>
    </source>
</evidence>
<feature type="signal peptide" evidence="4">
    <location>
        <begin position="1"/>
        <end position="19"/>
    </location>
</feature>
<dbReference type="Pfam" id="PF01395">
    <property type="entry name" value="PBP_GOBP"/>
    <property type="match status" value="1"/>
</dbReference>
<keyword evidence="4" id="KW-0732">Signal</keyword>
<keyword evidence="3" id="KW-0964">Secreted</keyword>
<dbReference type="OrthoDB" id="6595846at2759"/>
<protein>
    <recommendedName>
        <fullName evidence="7">Odorant binding protein</fullName>
    </recommendedName>
</protein>
<comment type="caution">
    <text evidence="5">The sequence shown here is derived from an EMBL/GenBank/DDBJ whole genome shotgun (WGS) entry which is preliminary data.</text>
</comment>
<evidence type="ECO:0000313" key="5">
    <source>
        <dbReference type="EMBL" id="KAG5681626.1"/>
    </source>
</evidence>
<dbReference type="SUPFAM" id="SSF47565">
    <property type="entry name" value="Insect pheromone/odorant-binding proteins"/>
    <property type="match status" value="1"/>
</dbReference>
<dbReference type="InterPro" id="IPR006170">
    <property type="entry name" value="PBP/GOBP"/>
</dbReference>
<dbReference type="Proteomes" id="UP001107558">
    <property type="component" value="Chromosome 1"/>
</dbReference>
<reference evidence="5" key="1">
    <citation type="submission" date="2021-03" db="EMBL/GenBank/DDBJ databases">
        <title>Chromosome level genome of the anhydrobiotic midge Polypedilum vanderplanki.</title>
        <authorList>
            <person name="Yoshida Y."/>
            <person name="Kikawada T."/>
            <person name="Gusev O."/>
        </authorList>
    </citation>
    <scope>NUCLEOTIDE SEQUENCE</scope>
    <source>
        <strain evidence="5">NIAS01</strain>
        <tissue evidence="5">Whole body or cell culture</tissue>
    </source>
</reference>
<evidence type="ECO:0000256" key="4">
    <source>
        <dbReference type="SAM" id="SignalP"/>
    </source>
</evidence>
<dbReference type="GO" id="GO:0005549">
    <property type="term" value="F:odorant binding"/>
    <property type="evidence" value="ECO:0007669"/>
    <property type="project" value="InterPro"/>
</dbReference>
<organism evidence="5 6">
    <name type="scientific">Polypedilum vanderplanki</name>
    <name type="common">Sleeping chironomid midge</name>
    <dbReference type="NCBI Taxonomy" id="319348"/>
    <lineage>
        <taxon>Eukaryota</taxon>
        <taxon>Metazoa</taxon>
        <taxon>Ecdysozoa</taxon>
        <taxon>Arthropoda</taxon>
        <taxon>Hexapoda</taxon>
        <taxon>Insecta</taxon>
        <taxon>Pterygota</taxon>
        <taxon>Neoptera</taxon>
        <taxon>Endopterygota</taxon>
        <taxon>Diptera</taxon>
        <taxon>Nematocera</taxon>
        <taxon>Chironomoidea</taxon>
        <taxon>Chironomidae</taxon>
        <taxon>Chironominae</taxon>
        <taxon>Polypedilum</taxon>
        <taxon>Polypedilum</taxon>
    </lineage>
</organism>
<keyword evidence="6" id="KW-1185">Reference proteome</keyword>
<evidence type="ECO:0000256" key="1">
    <source>
        <dbReference type="ARBA" id="ARBA00004613"/>
    </source>
</evidence>
<accession>A0A9J6CHE6</accession>
<evidence type="ECO:0000313" key="6">
    <source>
        <dbReference type="Proteomes" id="UP001107558"/>
    </source>
</evidence>
<dbReference type="SMART" id="SM00708">
    <property type="entry name" value="PhBP"/>
    <property type="match status" value="1"/>
</dbReference>
<name>A0A9J6CHE6_POLVA</name>
<dbReference type="GO" id="GO:0005576">
    <property type="term" value="C:extracellular region"/>
    <property type="evidence" value="ECO:0007669"/>
    <property type="project" value="UniProtKB-SubCell"/>
</dbReference>
<dbReference type="Gene3D" id="1.10.238.20">
    <property type="entry name" value="Pheromone/general odorant binding protein domain"/>
    <property type="match status" value="1"/>
</dbReference>
<gene>
    <name evidence="5" type="ORF">PVAND_011042</name>
</gene>
<comment type="similarity">
    <text evidence="2">Belongs to the PBP/GOBP family.</text>
</comment>
<proteinExistence type="inferred from homology"/>
<feature type="chain" id="PRO_5039899175" description="Odorant binding protein" evidence="4">
    <location>
        <begin position="20"/>
        <end position="150"/>
    </location>
</feature>
<dbReference type="InterPro" id="IPR036728">
    <property type="entry name" value="PBP_GOBP_sf"/>
</dbReference>
<comment type="subcellular location">
    <subcellularLocation>
        <location evidence="1">Secreted</location>
    </subcellularLocation>
</comment>
<dbReference type="EMBL" id="JADBJN010000001">
    <property type="protein sequence ID" value="KAG5681626.1"/>
    <property type="molecule type" value="Genomic_DNA"/>
</dbReference>
<dbReference type="AlphaFoldDB" id="A0A9J6CHE6"/>
<evidence type="ECO:0000256" key="2">
    <source>
        <dbReference type="ARBA" id="ARBA00008098"/>
    </source>
</evidence>